<protein>
    <recommendedName>
        <fullName evidence="11">P-loop containing nucleoside triphosphate hydrolase protein</fullName>
    </recommendedName>
</protein>
<dbReference type="SUPFAM" id="SSF52540">
    <property type="entry name" value="P-loop containing nucleoside triphosphate hydrolases"/>
    <property type="match status" value="1"/>
</dbReference>
<dbReference type="GO" id="GO:0006369">
    <property type="term" value="P:termination of RNA polymerase II transcription"/>
    <property type="evidence" value="ECO:0007669"/>
    <property type="project" value="TreeGrafter"/>
</dbReference>
<evidence type="ECO:0000256" key="3">
    <source>
        <dbReference type="ARBA" id="ARBA00022801"/>
    </source>
</evidence>
<proteinExistence type="inferred from homology"/>
<keyword evidence="10" id="KW-1185">Reference proteome</keyword>
<comment type="similarity">
    <text evidence="1">Belongs to the DNA2/NAM7 helicase family.</text>
</comment>
<dbReference type="CDD" id="cd18042">
    <property type="entry name" value="DEXXQc_SETX"/>
    <property type="match status" value="1"/>
</dbReference>
<dbReference type="Proteomes" id="UP000245884">
    <property type="component" value="Unassembled WGS sequence"/>
</dbReference>
<feature type="compositionally biased region" description="Basic and acidic residues" evidence="6">
    <location>
        <begin position="10"/>
        <end position="25"/>
    </location>
</feature>
<dbReference type="Pfam" id="PF13087">
    <property type="entry name" value="AAA_12"/>
    <property type="match status" value="1"/>
</dbReference>
<dbReference type="GO" id="GO:0016604">
    <property type="term" value="C:nuclear body"/>
    <property type="evidence" value="ECO:0007669"/>
    <property type="project" value="TreeGrafter"/>
</dbReference>
<evidence type="ECO:0000256" key="6">
    <source>
        <dbReference type="SAM" id="MobiDB-lite"/>
    </source>
</evidence>
<dbReference type="GO" id="GO:0001147">
    <property type="term" value="F:transcription termination site sequence-specific DNA binding"/>
    <property type="evidence" value="ECO:0007669"/>
    <property type="project" value="TreeGrafter"/>
</dbReference>
<sequence length="354" mass="39412">MARRLGVAQRLDEAKDKRQTGLRQMDADRRRIRNEILLDADVICSTLSGAGHEALASLPIDFETVIIDEAAQAVELSTIIPLRYGCKRCILVGDPKQLPPTVISPKASRLRYSQSLFKRMYDQSLQDVYLLSIQYRMHPDISAHPSAAFYGGALQDGPNMAQLTARPWHRDDLLAPFRFFSIKGQERTSRGHSFINPEEAQAALALYDRLVRSTPDFDFDGKVGCVTGYRGQMLELKRVFQQRYGSEIDKRIDFNTVDGFQGQEKDVIIFSLVRTGGGKKGGRDGGGGLGFLEDERRINVAVTRAKSSLFILGNADGLRDASKRDGLWRTLVGEAEHRGALRAVHKGSFVQTAI</sequence>
<dbReference type="EMBL" id="KZ819664">
    <property type="protein sequence ID" value="PWN29183.1"/>
    <property type="molecule type" value="Genomic_DNA"/>
</dbReference>
<evidence type="ECO:0008006" key="11">
    <source>
        <dbReference type="Google" id="ProtNLM"/>
    </source>
</evidence>
<dbReference type="GO" id="GO:0005524">
    <property type="term" value="F:ATP binding"/>
    <property type="evidence" value="ECO:0007669"/>
    <property type="project" value="UniProtKB-KW"/>
</dbReference>
<feature type="region of interest" description="Disordered" evidence="6">
    <location>
        <begin position="1"/>
        <end position="25"/>
    </location>
</feature>
<dbReference type="GeneID" id="37026149"/>
<gene>
    <name evidence="9" type="ORF">BDZ90DRAFT_217623</name>
</gene>
<evidence type="ECO:0000313" key="9">
    <source>
        <dbReference type="EMBL" id="PWN29183.1"/>
    </source>
</evidence>
<dbReference type="InterPro" id="IPR041677">
    <property type="entry name" value="DNA2/NAM7_AAA_11"/>
</dbReference>
<reference evidence="9 10" key="1">
    <citation type="journal article" date="2018" name="Mol. Biol. Evol.">
        <title>Broad Genomic Sampling Reveals a Smut Pathogenic Ancestry of the Fungal Clade Ustilaginomycotina.</title>
        <authorList>
            <person name="Kijpornyongpan T."/>
            <person name="Mondo S.J."/>
            <person name="Barry K."/>
            <person name="Sandor L."/>
            <person name="Lee J."/>
            <person name="Lipzen A."/>
            <person name="Pangilinan J."/>
            <person name="LaButti K."/>
            <person name="Hainaut M."/>
            <person name="Henrissat B."/>
            <person name="Grigoriev I.V."/>
            <person name="Spatafora J.W."/>
            <person name="Aime M.C."/>
        </authorList>
    </citation>
    <scope>NUCLEOTIDE SEQUENCE [LARGE SCALE GENOMIC DNA]</scope>
    <source>
        <strain evidence="9 10">MCA 5214</strain>
    </source>
</reference>
<dbReference type="PANTHER" id="PTHR10887:SF495">
    <property type="entry name" value="HELICASE SENATAXIN ISOFORM X1-RELATED"/>
    <property type="match status" value="1"/>
</dbReference>
<evidence type="ECO:0000256" key="2">
    <source>
        <dbReference type="ARBA" id="ARBA00022741"/>
    </source>
</evidence>
<keyword evidence="2" id="KW-0547">Nucleotide-binding</keyword>
<evidence type="ECO:0000313" key="10">
    <source>
        <dbReference type="Proteomes" id="UP000245884"/>
    </source>
</evidence>
<dbReference type="InterPro" id="IPR041679">
    <property type="entry name" value="DNA2/NAM7-like_C"/>
</dbReference>
<dbReference type="InterPro" id="IPR045055">
    <property type="entry name" value="DNA2/NAM7-like"/>
</dbReference>
<feature type="domain" description="DNA2/NAM7 helicase-like C-terminal" evidence="8">
    <location>
        <begin position="112"/>
        <end position="315"/>
    </location>
</feature>
<feature type="domain" description="DNA2/NAM7 helicase helicase" evidence="7">
    <location>
        <begin position="9"/>
        <end position="104"/>
    </location>
</feature>
<dbReference type="STRING" id="1569628.A0A316UZ39"/>
<evidence type="ECO:0000256" key="5">
    <source>
        <dbReference type="ARBA" id="ARBA00022840"/>
    </source>
</evidence>
<dbReference type="CDD" id="cd18808">
    <property type="entry name" value="SF1_C_Upf1"/>
    <property type="match status" value="1"/>
</dbReference>
<dbReference type="OrthoDB" id="6513042at2759"/>
<feature type="non-terminal residue" evidence="9">
    <location>
        <position position="354"/>
    </location>
</feature>
<dbReference type="FunFam" id="3.40.50.300:FF:000326">
    <property type="entry name" value="P-loop containing nucleoside triphosphate hydrolase"/>
    <property type="match status" value="1"/>
</dbReference>
<dbReference type="GO" id="GO:0005694">
    <property type="term" value="C:chromosome"/>
    <property type="evidence" value="ECO:0007669"/>
    <property type="project" value="UniProtKB-ARBA"/>
</dbReference>
<keyword evidence="3" id="KW-0378">Hydrolase</keyword>
<dbReference type="AlphaFoldDB" id="A0A316UZ39"/>
<organism evidence="9 10">
    <name type="scientific">Jaminaea rosea</name>
    <dbReference type="NCBI Taxonomy" id="1569628"/>
    <lineage>
        <taxon>Eukaryota</taxon>
        <taxon>Fungi</taxon>
        <taxon>Dikarya</taxon>
        <taxon>Basidiomycota</taxon>
        <taxon>Ustilaginomycotina</taxon>
        <taxon>Exobasidiomycetes</taxon>
        <taxon>Microstromatales</taxon>
        <taxon>Microstromatales incertae sedis</taxon>
        <taxon>Jaminaea</taxon>
    </lineage>
</organism>
<name>A0A316UZ39_9BASI</name>
<dbReference type="GO" id="GO:0016787">
    <property type="term" value="F:hydrolase activity"/>
    <property type="evidence" value="ECO:0007669"/>
    <property type="project" value="UniProtKB-KW"/>
</dbReference>
<evidence type="ECO:0000256" key="1">
    <source>
        <dbReference type="ARBA" id="ARBA00007913"/>
    </source>
</evidence>
<dbReference type="InterPro" id="IPR027417">
    <property type="entry name" value="P-loop_NTPase"/>
</dbReference>
<accession>A0A316UZ39</accession>
<dbReference type="RefSeq" id="XP_025363795.1">
    <property type="nucleotide sequence ID" value="XM_025504326.1"/>
</dbReference>
<dbReference type="PANTHER" id="PTHR10887">
    <property type="entry name" value="DNA2/NAM7 HELICASE FAMILY"/>
    <property type="match status" value="1"/>
</dbReference>
<dbReference type="Pfam" id="PF13086">
    <property type="entry name" value="AAA_11"/>
    <property type="match status" value="1"/>
</dbReference>
<keyword evidence="4" id="KW-0347">Helicase</keyword>
<dbReference type="GO" id="GO:0004386">
    <property type="term" value="F:helicase activity"/>
    <property type="evidence" value="ECO:0007669"/>
    <property type="project" value="UniProtKB-KW"/>
</dbReference>
<dbReference type="InterPro" id="IPR047187">
    <property type="entry name" value="SF1_C_Upf1"/>
</dbReference>
<evidence type="ECO:0000259" key="7">
    <source>
        <dbReference type="Pfam" id="PF13086"/>
    </source>
</evidence>
<evidence type="ECO:0000256" key="4">
    <source>
        <dbReference type="ARBA" id="ARBA00022806"/>
    </source>
</evidence>
<dbReference type="Gene3D" id="3.40.50.300">
    <property type="entry name" value="P-loop containing nucleotide triphosphate hydrolases"/>
    <property type="match status" value="2"/>
</dbReference>
<evidence type="ECO:0000259" key="8">
    <source>
        <dbReference type="Pfam" id="PF13087"/>
    </source>
</evidence>
<keyword evidence="5" id="KW-0067">ATP-binding</keyword>